<evidence type="ECO:0000313" key="1">
    <source>
        <dbReference type="EMBL" id="XDQ69107.1"/>
    </source>
</evidence>
<dbReference type="EMBL" id="CP163444">
    <property type="protein sequence ID" value="XDQ69107.1"/>
    <property type="molecule type" value="Genomic_DNA"/>
</dbReference>
<accession>A0AB39SMZ8</accession>
<proteinExistence type="predicted"/>
<name>A0AB39SMZ8_9ACTN</name>
<dbReference type="RefSeq" id="WP_369141850.1">
    <property type="nucleotide sequence ID" value="NZ_CP163444.1"/>
</dbReference>
<dbReference type="AlphaFoldDB" id="A0AB39SMZ8"/>
<reference evidence="1" key="1">
    <citation type="submission" date="2024-07" db="EMBL/GenBank/DDBJ databases">
        <authorList>
            <person name="Yu S.T."/>
        </authorList>
    </citation>
    <scope>NUCLEOTIDE SEQUENCE</scope>
    <source>
        <strain evidence="1">R44</strain>
    </source>
</reference>
<organism evidence="1">
    <name type="scientific">Streptomyces sp. R44</name>
    <dbReference type="NCBI Taxonomy" id="3238633"/>
    <lineage>
        <taxon>Bacteria</taxon>
        <taxon>Bacillati</taxon>
        <taxon>Actinomycetota</taxon>
        <taxon>Actinomycetes</taxon>
        <taxon>Kitasatosporales</taxon>
        <taxon>Streptomycetaceae</taxon>
        <taxon>Streptomyces</taxon>
    </lineage>
</organism>
<sequence>MMTDNGAKRNRSSRPALRVHWIPATAAQRSCGRLLGHRPHRPVDAFAHPTAMRELGHPIAELLHQPDGTVDLGSADRDRQALQRILMGG</sequence>
<protein>
    <submittedName>
        <fullName evidence="1">Uncharacterized protein</fullName>
    </submittedName>
</protein>
<gene>
    <name evidence="1" type="ORF">AB5J54_00460</name>
</gene>